<sequence>MTGFDGVSHAEAEQILADADKRLEKVGEFQERTKELVGKAESKDGRVTVEYGATDGLTTLKIDPRAMQMQSQELSEAIVATIRAATSDLRDKTTALAKDMLPKREEKFDRAAVRQRLEESLAQLTRTANRAPGRKQSPGPSA</sequence>
<evidence type="ECO:0008006" key="4">
    <source>
        <dbReference type="Google" id="ProtNLM"/>
    </source>
</evidence>
<protein>
    <recommendedName>
        <fullName evidence="4">YbaB/EbfC family DNA-binding protein</fullName>
    </recommendedName>
</protein>
<dbReference type="Pfam" id="PF02575">
    <property type="entry name" value="YbaB_DNA_bd"/>
    <property type="match status" value="1"/>
</dbReference>
<dbReference type="RefSeq" id="WP_163572065.1">
    <property type="nucleotide sequence ID" value="NZ_BAAANY010000022.1"/>
</dbReference>
<dbReference type="EMBL" id="BAAANY010000022">
    <property type="protein sequence ID" value="GAA1699493.1"/>
    <property type="molecule type" value="Genomic_DNA"/>
</dbReference>
<gene>
    <name evidence="2" type="ORF">GCM10009765_56150</name>
</gene>
<dbReference type="InterPro" id="IPR004401">
    <property type="entry name" value="YbaB/EbfC"/>
</dbReference>
<reference evidence="3" key="1">
    <citation type="journal article" date="2019" name="Int. J. Syst. Evol. Microbiol.">
        <title>The Global Catalogue of Microorganisms (GCM) 10K type strain sequencing project: providing services to taxonomists for standard genome sequencing and annotation.</title>
        <authorList>
            <consortium name="The Broad Institute Genomics Platform"/>
            <consortium name="The Broad Institute Genome Sequencing Center for Infectious Disease"/>
            <person name="Wu L."/>
            <person name="Ma J."/>
        </authorList>
    </citation>
    <scope>NUCLEOTIDE SEQUENCE [LARGE SCALE GENOMIC DNA]</scope>
    <source>
        <strain evidence="3">JCM 14718</strain>
    </source>
</reference>
<proteinExistence type="predicted"/>
<evidence type="ECO:0000313" key="2">
    <source>
        <dbReference type="EMBL" id="GAA1699493.1"/>
    </source>
</evidence>
<feature type="region of interest" description="Disordered" evidence="1">
    <location>
        <begin position="123"/>
        <end position="142"/>
    </location>
</feature>
<dbReference type="Proteomes" id="UP001500618">
    <property type="component" value="Unassembled WGS sequence"/>
</dbReference>
<name>A0ABP4U6S5_9ACTN</name>
<dbReference type="SUPFAM" id="SSF82607">
    <property type="entry name" value="YbaB-like"/>
    <property type="match status" value="1"/>
</dbReference>
<evidence type="ECO:0000256" key="1">
    <source>
        <dbReference type="SAM" id="MobiDB-lite"/>
    </source>
</evidence>
<dbReference type="InterPro" id="IPR036894">
    <property type="entry name" value="YbaB-like_sf"/>
</dbReference>
<accession>A0ABP4U6S5</accession>
<keyword evidence="3" id="KW-1185">Reference proteome</keyword>
<comment type="caution">
    <text evidence="2">The sequence shown here is derived from an EMBL/GenBank/DDBJ whole genome shotgun (WGS) entry which is preliminary data.</text>
</comment>
<dbReference type="Gene3D" id="3.30.1310.10">
    <property type="entry name" value="Nucleoid-associated protein YbaB-like domain"/>
    <property type="match status" value="1"/>
</dbReference>
<organism evidence="2 3">
    <name type="scientific">Fodinicola feengrottensis</name>
    <dbReference type="NCBI Taxonomy" id="435914"/>
    <lineage>
        <taxon>Bacteria</taxon>
        <taxon>Bacillati</taxon>
        <taxon>Actinomycetota</taxon>
        <taxon>Actinomycetes</taxon>
        <taxon>Mycobacteriales</taxon>
        <taxon>Fodinicola</taxon>
    </lineage>
</organism>
<evidence type="ECO:0000313" key="3">
    <source>
        <dbReference type="Proteomes" id="UP001500618"/>
    </source>
</evidence>